<evidence type="ECO:0000259" key="3">
    <source>
        <dbReference type="SMART" id="SM00829"/>
    </source>
</evidence>
<evidence type="ECO:0000313" key="5">
    <source>
        <dbReference type="Proteomes" id="UP001251524"/>
    </source>
</evidence>
<dbReference type="SMART" id="SM00829">
    <property type="entry name" value="PKS_ER"/>
    <property type="match status" value="1"/>
</dbReference>
<keyword evidence="2 4" id="KW-0560">Oxidoreductase</keyword>
<dbReference type="Pfam" id="PF00107">
    <property type="entry name" value="ADH_zinc_N"/>
    <property type="match status" value="1"/>
</dbReference>
<dbReference type="Proteomes" id="UP001251524">
    <property type="component" value="Unassembled WGS sequence"/>
</dbReference>
<name>A0ABU1W6V6_9GAMM</name>
<sequence>MHALTFSRFGGPDVLDWTELPDLRSAPGVAVVQTRAIGLNFADIYRRQGRYHLAGSPPWIAGYEAAGEIAALHPDDSGGTWRVGQRVAFADSAFANAEQVAVPLDRLIALPDDIAFDTAAALLLQGLTAQFLVEDSHAVQAGEIVLAHAAGGGVGLLLVQLAATRGARVIALASSQDKRSAAIAAGAAHALDSREGWVDQVRALAPDGVDVVYDSVGRTLHDSLASARMGGTVVFYGMAAGDPEPVDPRVLMDRSLALVGGDLWNVLTSAQARQHRATRLFEAVRDGRLQVTIAARFPLREGAQAHALLEGRGSIGKVLLIP</sequence>
<dbReference type="Gene3D" id="3.40.50.720">
    <property type="entry name" value="NAD(P)-binding Rossmann-like Domain"/>
    <property type="match status" value="1"/>
</dbReference>
<keyword evidence="5" id="KW-1185">Reference proteome</keyword>
<dbReference type="PANTHER" id="PTHR48106">
    <property type="entry name" value="QUINONE OXIDOREDUCTASE PIG3-RELATED"/>
    <property type="match status" value="1"/>
</dbReference>
<gene>
    <name evidence="4" type="ORF">J2X06_000507</name>
</gene>
<dbReference type="InterPro" id="IPR013154">
    <property type="entry name" value="ADH-like_N"/>
</dbReference>
<proteinExistence type="predicted"/>
<dbReference type="RefSeq" id="WP_310057854.1">
    <property type="nucleotide sequence ID" value="NZ_JAVDVY010000001.1"/>
</dbReference>
<dbReference type="SUPFAM" id="SSF50129">
    <property type="entry name" value="GroES-like"/>
    <property type="match status" value="1"/>
</dbReference>
<dbReference type="SUPFAM" id="SSF51735">
    <property type="entry name" value="NAD(P)-binding Rossmann-fold domains"/>
    <property type="match status" value="1"/>
</dbReference>
<comment type="caution">
    <text evidence="4">The sequence shown here is derived from an EMBL/GenBank/DDBJ whole genome shotgun (WGS) entry which is preliminary data.</text>
</comment>
<evidence type="ECO:0000256" key="2">
    <source>
        <dbReference type="ARBA" id="ARBA00023002"/>
    </source>
</evidence>
<dbReference type="InterPro" id="IPR047618">
    <property type="entry name" value="QOR-like"/>
</dbReference>
<dbReference type="InterPro" id="IPR011032">
    <property type="entry name" value="GroES-like_sf"/>
</dbReference>
<evidence type="ECO:0000313" key="4">
    <source>
        <dbReference type="EMBL" id="MDR7133323.1"/>
    </source>
</evidence>
<reference evidence="4 5" key="1">
    <citation type="submission" date="2023-07" db="EMBL/GenBank/DDBJ databases">
        <title>Sorghum-associated microbial communities from plants grown in Nebraska, USA.</title>
        <authorList>
            <person name="Schachtman D."/>
        </authorList>
    </citation>
    <scope>NUCLEOTIDE SEQUENCE [LARGE SCALE GENOMIC DNA]</scope>
    <source>
        <strain evidence="4 5">BE198</strain>
    </source>
</reference>
<evidence type="ECO:0000256" key="1">
    <source>
        <dbReference type="ARBA" id="ARBA00022857"/>
    </source>
</evidence>
<dbReference type="CDD" id="cd05286">
    <property type="entry name" value="QOR2"/>
    <property type="match status" value="1"/>
</dbReference>
<dbReference type="PANTHER" id="PTHR48106:SF13">
    <property type="entry name" value="QUINONE OXIDOREDUCTASE-RELATED"/>
    <property type="match status" value="1"/>
</dbReference>
<dbReference type="EC" id="1.6.5.5" evidence="4"/>
<organism evidence="4 5">
    <name type="scientific">Lysobacter niastensis</name>
    <dbReference type="NCBI Taxonomy" id="380629"/>
    <lineage>
        <taxon>Bacteria</taxon>
        <taxon>Pseudomonadati</taxon>
        <taxon>Pseudomonadota</taxon>
        <taxon>Gammaproteobacteria</taxon>
        <taxon>Lysobacterales</taxon>
        <taxon>Lysobacteraceae</taxon>
        <taxon>Lysobacter</taxon>
    </lineage>
</organism>
<protein>
    <submittedName>
        <fullName evidence="4">NADPH2:quinone reductase</fullName>
        <ecNumber evidence="4">1.6.5.5</ecNumber>
    </submittedName>
</protein>
<keyword evidence="1" id="KW-0521">NADP</keyword>
<dbReference type="EMBL" id="JAVDVY010000001">
    <property type="protein sequence ID" value="MDR7133323.1"/>
    <property type="molecule type" value="Genomic_DNA"/>
</dbReference>
<dbReference type="InterPro" id="IPR036291">
    <property type="entry name" value="NAD(P)-bd_dom_sf"/>
</dbReference>
<accession>A0ABU1W6V6</accession>
<dbReference type="Pfam" id="PF08240">
    <property type="entry name" value="ADH_N"/>
    <property type="match status" value="1"/>
</dbReference>
<dbReference type="Gene3D" id="3.90.180.10">
    <property type="entry name" value="Medium-chain alcohol dehydrogenases, catalytic domain"/>
    <property type="match status" value="1"/>
</dbReference>
<feature type="domain" description="Enoyl reductase (ER)" evidence="3">
    <location>
        <begin position="10"/>
        <end position="320"/>
    </location>
</feature>
<dbReference type="InterPro" id="IPR013149">
    <property type="entry name" value="ADH-like_C"/>
</dbReference>
<dbReference type="InterPro" id="IPR020843">
    <property type="entry name" value="ER"/>
</dbReference>
<dbReference type="GO" id="GO:0003960">
    <property type="term" value="F:quinone reductase (NADPH) activity"/>
    <property type="evidence" value="ECO:0007669"/>
    <property type="project" value="UniProtKB-EC"/>
</dbReference>